<proteinExistence type="predicted"/>
<protein>
    <submittedName>
        <fullName evidence="1">Uncharacterized protein</fullName>
    </submittedName>
</protein>
<sequence>MVVNTWPFREAVRAAWEVASAGDGGGLGVDGVVAGCSACEVLRCDGTDGTRTNR</sequence>
<dbReference type="EMBL" id="GBRH01248722">
    <property type="protein sequence ID" value="JAD49173.1"/>
    <property type="molecule type" value="Transcribed_RNA"/>
</dbReference>
<reference evidence="1" key="2">
    <citation type="journal article" date="2015" name="Data Brief">
        <title>Shoot transcriptome of the giant reed, Arundo donax.</title>
        <authorList>
            <person name="Barrero R.A."/>
            <person name="Guerrero F.D."/>
            <person name="Moolhuijzen P."/>
            <person name="Goolsby J.A."/>
            <person name="Tidwell J."/>
            <person name="Bellgard S.E."/>
            <person name="Bellgard M.I."/>
        </authorList>
    </citation>
    <scope>NUCLEOTIDE SEQUENCE</scope>
    <source>
        <tissue evidence="1">Shoot tissue taken approximately 20 cm above the soil surface</tissue>
    </source>
</reference>
<accession>A0A0A9AH52</accession>
<dbReference type="AlphaFoldDB" id="A0A0A9AH52"/>
<name>A0A0A9AH52_ARUDO</name>
<reference evidence="1" key="1">
    <citation type="submission" date="2014-09" db="EMBL/GenBank/DDBJ databases">
        <authorList>
            <person name="Magalhaes I.L.F."/>
            <person name="Oliveira U."/>
            <person name="Santos F.R."/>
            <person name="Vidigal T.H.D.A."/>
            <person name="Brescovit A.D."/>
            <person name="Santos A.J."/>
        </authorList>
    </citation>
    <scope>NUCLEOTIDE SEQUENCE</scope>
    <source>
        <tissue evidence="1">Shoot tissue taken approximately 20 cm above the soil surface</tissue>
    </source>
</reference>
<organism evidence="1">
    <name type="scientific">Arundo donax</name>
    <name type="common">Giant reed</name>
    <name type="synonym">Donax arundinaceus</name>
    <dbReference type="NCBI Taxonomy" id="35708"/>
    <lineage>
        <taxon>Eukaryota</taxon>
        <taxon>Viridiplantae</taxon>
        <taxon>Streptophyta</taxon>
        <taxon>Embryophyta</taxon>
        <taxon>Tracheophyta</taxon>
        <taxon>Spermatophyta</taxon>
        <taxon>Magnoliopsida</taxon>
        <taxon>Liliopsida</taxon>
        <taxon>Poales</taxon>
        <taxon>Poaceae</taxon>
        <taxon>PACMAD clade</taxon>
        <taxon>Arundinoideae</taxon>
        <taxon>Arundineae</taxon>
        <taxon>Arundo</taxon>
    </lineage>
</organism>
<evidence type="ECO:0000313" key="1">
    <source>
        <dbReference type="EMBL" id="JAD49173.1"/>
    </source>
</evidence>